<comment type="caution">
    <text evidence="2">The sequence shown here is derived from an EMBL/GenBank/DDBJ whole genome shotgun (WGS) entry which is preliminary data.</text>
</comment>
<keyword evidence="1" id="KW-0472">Membrane</keyword>
<protein>
    <recommendedName>
        <fullName evidence="4">Transmembrane protein</fullName>
    </recommendedName>
</protein>
<dbReference type="Proteomes" id="UP000266196">
    <property type="component" value="Unassembled WGS sequence"/>
</dbReference>
<sequence>MFPYAFLQSMDFTFTFNAIMLGFIHLSGAFKHVKAGMQVFVLVALVFMTTYNATSMKNWVALGGVIIVQFVATTLKRFVFYSDNFDFRFLLLGVALWGSAFGCFFTESGNSYWLVCTIVHSMLAAFAFMGLRKNIRYRCVGEDEVDVLSHEATESARLDKPAFTTTNVVLMSEHDMEAAPGTTQTCTST</sequence>
<feature type="transmembrane region" description="Helical" evidence="1">
    <location>
        <begin position="12"/>
        <end position="30"/>
    </location>
</feature>
<evidence type="ECO:0000313" key="2">
    <source>
        <dbReference type="EMBL" id="RHY90230.1"/>
    </source>
</evidence>
<feature type="transmembrane region" description="Helical" evidence="1">
    <location>
        <begin position="87"/>
        <end position="105"/>
    </location>
</feature>
<dbReference type="VEuPathDB" id="FungiDB:H257_11810"/>
<evidence type="ECO:0000256" key="1">
    <source>
        <dbReference type="SAM" id="Phobius"/>
    </source>
</evidence>
<organism evidence="2 3">
    <name type="scientific">Aphanomyces astaci</name>
    <name type="common">Crayfish plague agent</name>
    <dbReference type="NCBI Taxonomy" id="112090"/>
    <lineage>
        <taxon>Eukaryota</taxon>
        <taxon>Sar</taxon>
        <taxon>Stramenopiles</taxon>
        <taxon>Oomycota</taxon>
        <taxon>Saprolegniomycetes</taxon>
        <taxon>Saprolegniales</taxon>
        <taxon>Verrucalvaceae</taxon>
        <taxon>Aphanomyces</taxon>
    </lineage>
</organism>
<accession>A0A397EHK9</accession>
<name>A0A397EHK9_APHAT</name>
<keyword evidence="1" id="KW-1133">Transmembrane helix</keyword>
<evidence type="ECO:0000313" key="3">
    <source>
        <dbReference type="Proteomes" id="UP000266196"/>
    </source>
</evidence>
<reference evidence="2 3" key="1">
    <citation type="submission" date="2018-08" db="EMBL/GenBank/DDBJ databases">
        <title>Aphanomyces genome sequencing and annotation.</title>
        <authorList>
            <person name="Minardi D."/>
            <person name="Oidtmann B."/>
            <person name="Van Der Giezen M."/>
            <person name="Studholme D.J."/>
        </authorList>
    </citation>
    <scope>NUCLEOTIDE SEQUENCE [LARGE SCALE GENOMIC DNA]</scope>
    <source>
        <strain evidence="2 3">197901</strain>
    </source>
</reference>
<keyword evidence="1" id="KW-0812">Transmembrane</keyword>
<feature type="transmembrane region" description="Helical" evidence="1">
    <location>
        <begin position="37"/>
        <end position="53"/>
    </location>
</feature>
<evidence type="ECO:0008006" key="4">
    <source>
        <dbReference type="Google" id="ProtNLM"/>
    </source>
</evidence>
<gene>
    <name evidence="2" type="ORF">DYB31_010227</name>
</gene>
<dbReference type="AlphaFoldDB" id="A0A397EHK9"/>
<proteinExistence type="predicted"/>
<feature type="transmembrane region" description="Helical" evidence="1">
    <location>
        <begin position="59"/>
        <end position="75"/>
    </location>
</feature>
<feature type="transmembrane region" description="Helical" evidence="1">
    <location>
        <begin position="111"/>
        <end position="131"/>
    </location>
</feature>
<dbReference type="EMBL" id="QUTE01018262">
    <property type="protein sequence ID" value="RHY90230.1"/>
    <property type="molecule type" value="Genomic_DNA"/>
</dbReference>